<keyword evidence="2" id="KW-1185">Reference proteome</keyword>
<name>A0ABT1UDT1_9GAMM</name>
<comment type="caution">
    <text evidence="1">The sequence shown here is derived from an EMBL/GenBank/DDBJ whole genome shotgun (WGS) entry which is preliminary data.</text>
</comment>
<gene>
    <name evidence="1" type="ORF">NP603_01925</name>
</gene>
<dbReference type="Proteomes" id="UP001524569">
    <property type="component" value="Unassembled WGS sequence"/>
</dbReference>
<dbReference type="EMBL" id="JANIBM010000002">
    <property type="protein sequence ID" value="MCQ8179855.1"/>
    <property type="molecule type" value="Genomic_DNA"/>
</dbReference>
<evidence type="ECO:0000313" key="2">
    <source>
        <dbReference type="Proteomes" id="UP001524569"/>
    </source>
</evidence>
<organism evidence="1 2">
    <name type="scientific">Methylomonas aurea</name>
    <dbReference type="NCBI Taxonomy" id="2952224"/>
    <lineage>
        <taxon>Bacteria</taxon>
        <taxon>Pseudomonadati</taxon>
        <taxon>Pseudomonadota</taxon>
        <taxon>Gammaproteobacteria</taxon>
        <taxon>Methylococcales</taxon>
        <taxon>Methylococcaceae</taxon>
        <taxon>Methylomonas</taxon>
    </lineage>
</organism>
<proteinExistence type="predicted"/>
<accession>A0ABT1UDT1</accession>
<protein>
    <submittedName>
        <fullName evidence="1">Uncharacterized protein</fullName>
    </submittedName>
</protein>
<sequence length="57" mass="6551">MLILVSHKFAASGAIYYVKGKITIHLARIVDTRNGIFWGSFWARGYFFYRPGVGIKR</sequence>
<reference evidence="1 2" key="1">
    <citation type="submission" date="2022-07" db="EMBL/GenBank/DDBJ databases">
        <title>Methylomonas rivi sp. nov., Methylomonas rosea sp. nov., Methylomonas aureus sp. nov. and Methylomonas subterranea sp. nov., four novel methanotrophs isolated from a freshwater creek and the deep terrestrial subsurface.</title>
        <authorList>
            <person name="Abin C."/>
            <person name="Sankaranarayanan K."/>
            <person name="Garner C."/>
            <person name="Sindelar R."/>
            <person name="Kotary K."/>
            <person name="Garner R."/>
            <person name="Barclay S."/>
            <person name="Lawson P."/>
            <person name="Krumholz L."/>
        </authorList>
    </citation>
    <scope>NUCLEOTIDE SEQUENCE [LARGE SCALE GENOMIC DNA]</scope>
    <source>
        <strain evidence="1 2">SURF-1</strain>
    </source>
</reference>
<evidence type="ECO:0000313" key="1">
    <source>
        <dbReference type="EMBL" id="MCQ8179855.1"/>
    </source>
</evidence>
<dbReference type="RefSeq" id="WP_256609239.1">
    <property type="nucleotide sequence ID" value="NZ_JANIBM010000002.1"/>
</dbReference>